<dbReference type="Gene3D" id="2.40.170.20">
    <property type="entry name" value="TonB-dependent receptor, beta-barrel domain"/>
    <property type="match status" value="1"/>
</dbReference>
<dbReference type="InterPro" id="IPR037066">
    <property type="entry name" value="Plug_dom_sf"/>
</dbReference>
<dbReference type="GO" id="GO:0015344">
    <property type="term" value="F:siderophore uptake transmembrane transporter activity"/>
    <property type="evidence" value="ECO:0007669"/>
    <property type="project" value="TreeGrafter"/>
</dbReference>
<evidence type="ECO:0000313" key="14">
    <source>
        <dbReference type="Proteomes" id="UP000067626"/>
    </source>
</evidence>
<evidence type="ECO:0000259" key="11">
    <source>
        <dbReference type="Pfam" id="PF00593"/>
    </source>
</evidence>
<evidence type="ECO:0000256" key="6">
    <source>
        <dbReference type="ARBA" id="ARBA00023077"/>
    </source>
</evidence>
<keyword evidence="4" id="KW-0812">Transmembrane</keyword>
<evidence type="ECO:0000256" key="3">
    <source>
        <dbReference type="ARBA" id="ARBA00022452"/>
    </source>
</evidence>
<dbReference type="OrthoDB" id="338230at2"/>
<comment type="similarity">
    <text evidence="10">Belongs to the TonB-dependent receptor family.</text>
</comment>
<dbReference type="PANTHER" id="PTHR30069:SF29">
    <property type="entry name" value="HEMOGLOBIN AND HEMOGLOBIN-HAPTOGLOBIN-BINDING PROTEIN 1-RELATED"/>
    <property type="match status" value="1"/>
</dbReference>
<evidence type="ECO:0000256" key="1">
    <source>
        <dbReference type="ARBA" id="ARBA00004571"/>
    </source>
</evidence>
<keyword evidence="6 10" id="KW-0798">TonB box</keyword>
<sequence length="700" mass="72563">MQVLGAQGLILGERSPSCANGSDHTNVRWRATSSKRWSEIGVLLIGALLIGISDDARAQSLPSESGLEVTVRGDASGGYTTRATVDESPRAPLDAAAVLAGLPSVHVRRLGADGSFGTLSVRGAASSQVGVFLAGIPLTSAADPSLDIGSLPLWPGASFRVHRGFAPAALGTTGYLGGVLAIEPPSAAARERTTWWTAAGSFGALKLRVGETRRTGPVTVAAGLSAGRADNAFPFELADPITGAPRPLTRSNAGYRSVSGLARVSVDLGWGSVGALVFGDVRRQGLPGAAESPTTVSRLDLTRVAVGVDAIARTGAQSAARALVWVRREGSVFSDPLGELDPLRPGAHVEEAIEAAGAQLGWRGHPLDSLSVGVVVDGRAEKFSPGALAQIEAQRLAGGAGVDAVWRPHLPRLGSPLAVTATARVDTRRDEAEGNPSAELAPSGHVGAMLTLTPAAVLAVHAGALRRSPGFVELYGNRGTLRGDPTLRPERALSMDAGLQGEVGTGQVRLSYEAVGFATAARDLIAFVPLGRSTFRAENLDRGTLLGAELLVTLSARRLRTSISYTLLSARNTGDDPLTTGRPLPGRPAHDLAYDAAYRLGPVVLRYNLDAVAGTTVDEGGTVVLPPRVLHGVGAALDVPWLPGVQASIDVNNLFDLRVLHTGSALTTRAVALPLSDFLGFPLPGRAVWATLQWSHARSE</sequence>
<dbReference type="AlphaFoldDB" id="A0A0K1E7Q6"/>
<evidence type="ECO:0008006" key="15">
    <source>
        <dbReference type="Google" id="ProtNLM"/>
    </source>
</evidence>
<dbReference type="GO" id="GO:0009279">
    <property type="term" value="C:cell outer membrane"/>
    <property type="evidence" value="ECO:0007669"/>
    <property type="project" value="UniProtKB-SubCell"/>
</dbReference>
<keyword evidence="3" id="KW-1134">Transmembrane beta strand</keyword>
<protein>
    <recommendedName>
        <fullName evidence="15">TonB-dependent receptor</fullName>
    </recommendedName>
</protein>
<keyword evidence="2" id="KW-0813">Transport</keyword>
<evidence type="ECO:0000256" key="4">
    <source>
        <dbReference type="ARBA" id="ARBA00022692"/>
    </source>
</evidence>
<dbReference type="KEGG" id="ccro:CMC5_007060"/>
<evidence type="ECO:0000256" key="7">
    <source>
        <dbReference type="ARBA" id="ARBA00023136"/>
    </source>
</evidence>
<evidence type="ECO:0000259" key="12">
    <source>
        <dbReference type="Pfam" id="PF07715"/>
    </source>
</evidence>
<keyword evidence="9" id="KW-0998">Cell outer membrane</keyword>
<dbReference type="SUPFAM" id="SSF56935">
    <property type="entry name" value="Porins"/>
    <property type="match status" value="1"/>
</dbReference>
<dbReference type="Proteomes" id="UP000067626">
    <property type="component" value="Chromosome"/>
</dbReference>
<comment type="subcellular location">
    <subcellularLocation>
        <location evidence="1">Cell outer membrane</location>
        <topology evidence="1">Multi-pass membrane protein</topology>
    </subcellularLocation>
</comment>
<dbReference type="STRING" id="52.CMC5_007060"/>
<dbReference type="InterPro" id="IPR000531">
    <property type="entry name" value="Beta-barrel_TonB"/>
</dbReference>
<evidence type="ECO:0000256" key="8">
    <source>
        <dbReference type="ARBA" id="ARBA00023170"/>
    </source>
</evidence>
<dbReference type="PANTHER" id="PTHR30069">
    <property type="entry name" value="TONB-DEPENDENT OUTER MEMBRANE RECEPTOR"/>
    <property type="match status" value="1"/>
</dbReference>
<dbReference type="InterPro" id="IPR012910">
    <property type="entry name" value="Plug_dom"/>
</dbReference>
<evidence type="ECO:0000256" key="2">
    <source>
        <dbReference type="ARBA" id="ARBA00022448"/>
    </source>
</evidence>
<name>A0A0K1E7Q6_CHOCO</name>
<keyword evidence="5" id="KW-0732">Signal</keyword>
<proteinExistence type="inferred from homology"/>
<evidence type="ECO:0000256" key="10">
    <source>
        <dbReference type="RuleBase" id="RU003357"/>
    </source>
</evidence>
<evidence type="ECO:0000256" key="9">
    <source>
        <dbReference type="ARBA" id="ARBA00023237"/>
    </source>
</evidence>
<reference evidence="13 14" key="1">
    <citation type="submission" date="2015-07" db="EMBL/GenBank/DDBJ databases">
        <title>Genome analysis of myxobacterium Chondromyces crocatus Cm c5 reveals a high potential for natural compound synthesis and the genetic basis for the loss of fruiting body formation.</title>
        <authorList>
            <person name="Zaburannyi N."/>
            <person name="Bunk B."/>
            <person name="Maier J."/>
            <person name="Overmann J."/>
            <person name="Mueller R."/>
        </authorList>
    </citation>
    <scope>NUCLEOTIDE SEQUENCE [LARGE SCALE GENOMIC DNA]</scope>
    <source>
        <strain evidence="13 14">Cm c5</strain>
    </source>
</reference>
<dbReference type="Pfam" id="PF00593">
    <property type="entry name" value="TonB_dep_Rec_b-barrel"/>
    <property type="match status" value="1"/>
</dbReference>
<feature type="domain" description="TonB-dependent receptor-like beta-barrel" evidence="11">
    <location>
        <begin position="415"/>
        <end position="654"/>
    </location>
</feature>
<dbReference type="Gene3D" id="2.170.130.10">
    <property type="entry name" value="TonB-dependent receptor, plug domain"/>
    <property type="match status" value="1"/>
</dbReference>
<dbReference type="GO" id="GO:0044718">
    <property type="term" value="P:siderophore transmembrane transport"/>
    <property type="evidence" value="ECO:0007669"/>
    <property type="project" value="TreeGrafter"/>
</dbReference>
<feature type="domain" description="TonB-dependent receptor plug" evidence="12">
    <location>
        <begin position="92"/>
        <end position="173"/>
    </location>
</feature>
<keyword evidence="7 10" id="KW-0472">Membrane</keyword>
<keyword evidence="14" id="KW-1185">Reference proteome</keyword>
<accession>A0A0K1E7Q6</accession>
<evidence type="ECO:0000313" key="13">
    <source>
        <dbReference type="EMBL" id="AKT36588.1"/>
    </source>
</evidence>
<evidence type="ECO:0000256" key="5">
    <source>
        <dbReference type="ARBA" id="ARBA00022729"/>
    </source>
</evidence>
<dbReference type="InterPro" id="IPR039426">
    <property type="entry name" value="TonB-dep_rcpt-like"/>
</dbReference>
<gene>
    <name evidence="13" type="ORF">CMC5_007060</name>
</gene>
<organism evidence="13 14">
    <name type="scientific">Chondromyces crocatus</name>
    <dbReference type="NCBI Taxonomy" id="52"/>
    <lineage>
        <taxon>Bacteria</taxon>
        <taxon>Pseudomonadati</taxon>
        <taxon>Myxococcota</taxon>
        <taxon>Polyangia</taxon>
        <taxon>Polyangiales</taxon>
        <taxon>Polyangiaceae</taxon>
        <taxon>Chondromyces</taxon>
    </lineage>
</organism>
<keyword evidence="8" id="KW-0675">Receptor</keyword>
<dbReference type="EMBL" id="CP012159">
    <property type="protein sequence ID" value="AKT36588.1"/>
    <property type="molecule type" value="Genomic_DNA"/>
</dbReference>
<dbReference type="InterPro" id="IPR036942">
    <property type="entry name" value="Beta-barrel_TonB_sf"/>
</dbReference>
<dbReference type="Pfam" id="PF07715">
    <property type="entry name" value="Plug"/>
    <property type="match status" value="1"/>
</dbReference>